<dbReference type="Proteomes" id="UP001293718">
    <property type="component" value="Unassembled WGS sequence"/>
</dbReference>
<dbReference type="SUPFAM" id="SSF50037">
    <property type="entry name" value="C-terminal domain of transcriptional repressors"/>
    <property type="match status" value="1"/>
</dbReference>
<dbReference type="Pfam" id="PF08535">
    <property type="entry name" value="KorB"/>
    <property type="match status" value="1"/>
</dbReference>
<dbReference type="EMBL" id="JAXOJX010000041">
    <property type="protein sequence ID" value="MDZ5459298.1"/>
    <property type="molecule type" value="Genomic_DNA"/>
</dbReference>
<feature type="compositionally biased region" description="Polar residues" evidence="2">
    <location>
        <begin position="276"/>
        <end position="287"/>
    </location>
</feature>
<dbReference type="InterPro" id="IPR013741">
    <property type="entry name" value="KorB_domain"/>
</dbReference>
<evidence type="ECO:0000256" key="1">
    <source>
        <dbReference type="ARBA" id="ARBA00006295"/>
    </source>
</evidence>
<dbReference type="SMART" id="SM00470">
    <property type="entry name" value="ParB"/>
    <property type="match status" value="1"/>
</dbReference>
<evidence type="ECO:0000259" key="3">
    <source>
        <dbReference type="SMART" id="SM00470"/>
    </source>
</evidence>
<dbReference type="InterPro" id="IPR008988">
    <property type="entry name" value="Transcriptional_repressor_C"/>
</dbReference>
<dbReference type="PANTHER" id="PTHR33375:SF1">
    <property type="entry name" value="CHROMOSOME-PARTITIONING PROTEIN PARB-RELATED"/>
    <property type="match status" value="1"/>
</dbReference>
<dbReference type="CDD" id="cd16398">
    <property type="entry name" value="KorB_N_like"/>
    <property type="match status" value="1"/>
</dbReference>
<accession>A0ABU5IK70</accession>
<dbReference type="SUPFAM" id="SSF110849">
    <property type="entry name" value="ParB/Sulfiredoxin"/>
    <property type="match status" value="1"/>
</dbReference>
<dbReference type="InterPro" id="IPR037048">
    <property type="entry name" value="KorB_C_sf"/>
</dbReference>
<feature type="region of interest" description="Disordered" evidence="2">
    <location>
        <begin position="1"/>
        <end position="66"/>
    </location>
</feature>
<dbReference type="Gene3D" id="2.30.30.150">
    <property type="entry name" value="KorB, C-terminal domain"/>
    <property type="match status" value="1"/>
</dbReference>
<feature type="compositionally biased region" description="Low complexity" evidence="2">
    <location>
        <begin position="1"/>
        <end position="11"/>
    </location>
</feature>
<feature type="compositionally biased region" description="Basic and acidic residues" evidence="2">
    <location>
        <begin position="43"/>
        <end position="59"/>
    </location>
</feature>
<feature type="domain" description="ParB-like N-terminal" evidence="3">
    <location>
        <begin position="41"/>
        <end position="134"/>
    </location>
</feature>
<protein>
    <submittedName>
        <fullName evidence="4">ParB/RepB/Spo0J family partition protein</fullName>
    </submittedName>
</protein>
<name>A0ABU5IK70_9BURK</name>
<comment type="similarity">
    <text evidence="1">Belongs to the ParB family.</text>
</comment>
<organism evidence="4 5">
    <name type="scientific">Azohydromonas lata</name>
    <dbReference type="NCBI Taxonomy" id="45677"/>
    <lineage>
        <taxon>Bacteria</taxon>
        <taxon>Pseudomonadati</taxon>
        <taxon>Pseudomonadota</taxon>
        <taxon>Betaproteobacteria</taxon>
        <taxon>Burkholderiales</taxon>
        <taxon>Sphaerotilaceae</taxon>
        <taxon>Azohydromonas</taxon>
    </lineage>
</organism>
<keyword evidence="5" id="KW-1185">Reference proteome</keyword>
<evidence type="ECO:0000313" key="5">
    <source>
        <dbReference type="Proteomes" id="UP001293718"/>
    </source>
</evidence>
<dbReference type="Gene3D" id="6.10.250.140">
    <property type="match status" value="1"/>
</dbReference>
<dbReference type="SUPFAM" id="SSF109709">
    <property type="entry name" value="KorB DNA-binding domain-like"/>
    <property type="match status" value="1"/>
</dbReference>
<dbReference type="InterPro" id="IPR042075">
    <property type="entry name" value="KorB_DNA-db"/>
</dbReference>
<sequence length="368" mass="38870">MTSKAASAATKPTGGFGKLGNLSTLLTKPSPASAAPAGTPLEISRDLIDPDPAQPRRDGNPGYSAESLGELADSIKVRGQKSPISVRANPKAPGRYFINHGERRWRACGLAGLSTVKAFIDNDFATEDQIIENLQRVDLTARELADWIGSRLAAGDSQADVARKLGKSRAFVTLHVTLLDLPDPIAKAFNSGRVSDVTVANELVRAYKTNAKAVSAWLSIPDQEITRGTVKALRAYMDRGAGKAVPVVTPCQTNEVKPDEEVAPPPATAPAPSANVEPTSVATSDASAPTKAARQPAPAAKQALVQSSDNLHKPVVRVVIDNRQAVLVIARRPSVVGRAWVCFDDDGQQTEVDLASVRLLAVDEAAQS</sequence>
<feature type="compositionally biased region" description="Low complexity" evidence="2">
    <location>
        <begin position="288"/>
        <end position="303"/>
    </location>
</feature>
<dbReference type="PANTHER" id="PTHR33375">
    <property type="entry name" value="CHROMOSOME-PARTITIONING PROTEIN PARB-RELATED"/>
    <property type="match status" value="1"/>
</dbReference>
<feature type="region of interest" description="Disordered" evidence="2">
    <location>
        <begin position="255"/>
        <end position="306"/>
    </location>
</feature>
<evidence type="ECO:0000256" key="2">
    <source>
        <dbReference type="SAM" id="MobiDB-lite"/>
    </source>
</evidence>
<proteinExistence type="inferred from homology"/>
<dbReference type="Pfam" id="PF06613">
    <property type="entry name" value="KorB_C"/>
    <property type="match status" value="1"/>
</dbReference>
<gene>
    <name evidence="4" type="ORF">SM757_22225</name>
</gene>
<dbReference type="InterPro" id="IPR003115">
    <property type="entry name" value="ParB_N"/>
</dbReference>
<dbReference type="NCBIfam" id="TIGR00180">
    <property type="entry name" value="parB_part"/>
    <property type="match status" value="1"/>
</dbReference>
<evidence type="ECO:0000313" key="4">
    <source>
        <dbReference type="EMBL" id="MDZ5459298.1"/>
    </source>
</evidence>
<dbReference type="Gene3D" id="1.10.10.730">
    <property type="entry name" value="KorB DNA-binding domain"/>
    <property type="match status" value="1"/>
</dbReference>
<dbReference type="InterPro" id="IPR010575">
    <property type="entry name" value="KorB_C"/>
</dbReference>
<dbReference type="Gene3D" id="3.90.1530.30">
    <property type="match status" value="1"/>
</dbReference>
<dbReference type="InterPro" id="IPR050336">
    <property type="entry name" value="Chromosome_partition/occlusion"/>
</dbReference>
<comment type="caution">
    <text evidence="4">The sequence shown here is derived from an EMBL/GenBank/DDBJ whole genome shotgun (WGS) entry which is preliminary data.</text>
</comment>
<dbReference type="Pfam" id="PF02195">
    <property type="entry name" value="ParB_N"/>
    <property type="match status" value="1"/>
</dbReference>
<dbReference type="InterPro" id="IPR036086">
    <property type="entry name" value="ParB/Sulfiredoxin_sf"/>
</dbReference>
<dbReference type="InterPro" id="IPR004437">
    <property type="entry name" value="ParB/RepB/Spo0J"/>
</dbReference>
<dbReference type="RefSeq" id="WP_322467079.1">
    <property type="nucleotide sequence ID" value="NZ_JAXOJX010000041.1"/>
</dbReference>
<reference evidence="4 5" key="1">
    <citation type="submission" date="2023-11" db="EMBL/GenBank/DDBJ databases">
        <title>Draft genome of Azohydromonas lata strain H1 (DSM1123), a polyhydroxyalkanoate producer.</title>
        <authorList>
            <person name="Traversa D."/>
            <person name="D'Addabbo P."/>
            <person name="Pazzani C."/>
            <person name="Manzari C."/>
            <person name="Chiara M."/>
            <person name="Scrascia M."/>
        </authorList>
    </citation>
    <scope>NUCLEOTIDE SEQUENCE [LARGE SCALE GENOMIC DNA]</scope>
    <source>
        <strain evidence="4 5">H1</strain>
    </source>
</reference>